<keyword evidence="2" id="KW-0238">DNA-binding</keyword>
<dbReference type="InterPro" id="IPR000524">
    <property type="entry name" value="Tscrpt_reg_HTH_GntR"/>
</dbReference>
<dbReference type="Pfam" id="PF00392">
    <property type="entry name" value="GntR"/>
    <property type="match status" value="1"/>
</dbReference>
<dbReference type="SUPFAM" id="SSF46785">
    <property type="entry name" value="Winged helix' DNA-binding domain"/>
    <property type="match status" value="1"/>
</dbReference>
<keyword evidence="1" id="KW-0805">Transcription regulation</keyword>
<gene>
    <name evidence="5" type="ORF">KVG22_14155</name>
</gene>
<dbReference type="InterPro" id="IPR011711">
    <property type="entry name" value="GntR_C"/>
</dbReference>
<dbReference type="SMART" id="SM00895">
    <property type="entry name" value="FCD"/>
    <property type="match status" value="1"/>
</dbReference>
<evidence type="ECO:0000256" key="1">
    <source>
        <dbReference type="ARBA" id="ARBA00023015"/>
    </source>
</evidence>
<evidence type="ECO:0000256" key="2">
    <source>
        <dbReference type="ARBA" id="ARBA00023125"/>
    </source>
</evidence>
<dbReference type="SUPFAM" id="SSF48008">
    <property type="entry name" value="GntR ligand-binding domain-like"/>
    <property type="match status" value="1"/>
</dbReference>
<evidence type="ECO:0000259" key="4">
    <source>
        <dbReference type="PROSITE" id="PS50949"/>
    </source>
</evidence>
<name>A0ABS7RA01_9HYPH</name>
<dbReference type="CDD" id="cd07377">
    <property type="entry name" value="WHTH_GntR"/>
    <property type="match status" value="1"/>
</dbReference>
<organism evidence="5 6">
    <name type="scientific">Nitratireductor rhodophyticola</name>
    <dbReference type="NCBI Taxonomy" id="2854036"/>
    <lineage>
        <taxon>Bacteria</taxon>
        <taxon>Pseudomonadati</taxon>
        <taxon>Pseudomonadota</taxon>
        <taxon>Alphaproteobacteria</taxon>
        <taxon>Hyphomicrobiales</taxon>
        <taxon>Phyllobacteriaceae</taxon>
        <taxon>Nitratireductor</taxon>
    </lineage>
</organism>
<reference evidence="5 6" key="1">
    <citation type="submission" date="2021-06" db="EMBL/GenBank/DDBJ databases">
        <title>Nitratireductor porphyridii sp. nov., isolated from a small marine red alga, Porphyridium purpureum in South Korea.</title>
        <authorList>
            <person name="Kim K.H."/>
            <person name="Kristyanto S."/>
            <person name="Jeon C.O."/>
        </authorList>
    </citation>
    <scope>NUCLEOTIDE SEQUENCE [LARGE SCALE GENOMIC DNA]</scope>
    <source>
        <strain evidence="5 6">R6</strain>
    </source>
</reference>
<comment type="caution">
    <text evidence="5">The sequence shown here is derived from an EMBL/GenBank/DDBJ whole genome shotgun (WGS) entry which is preliminary data.</text>
</comment>
<accession>A0ABS7RA01</accession>
<dbReference type="Proteomes" id="UP000777661">
    <property type="component" value="Unassembled WGS sequence"/>
</dbReference>
<dbReference type="EMBL" id="JAHSQO010000004">
    <property type="protein sequence ID" value="MBY8917743.1"/>
    <property type="molecule type" value="Genomic_DNA"/>
</dbReference>
<feature type="domain" description="HTH gntR-type" evidence="4">
    <location>
        <begin position="17"/>
        <end position="84"/>
    </location>
</feature>
<dbReference type="PROSITE" id="PS50949">
    <property type="entry name" value="HTH_GNTR"/>
    <property type="match status" value="1"/>
</dbReference>
<dbReference type="Gene3D" id="1.10.10.10">
    <property type="entry name" value="Winged helix-like DNA-binding domain superfamily/Winged helix DNA-binding domain"/>
    <property type="match status" value="1"/>
</dbReference>
<sequence length="258" mass="27810">MIDYMKSKVKTMPQSDPLEPEGALGALKRDIVSGVLAPGAPLRLMMLSKRYGVGYTPLREALSRLEEAGLAVLSPNRGYRVASVSVAELEDLEQARAVVETALLKDAIAHGDLEWESAIVACHHRLSRASAALCSDRAAAFASWMDAHDAFHGSLLAAARSGWLKSFQRQISEQLRRHHQALLFAPDGDAGREAEHDAPTLALLEEALSLANHTRLMEAALARDAVRAAALLREHVQFTLAVYRSAAARPGGGPPLQA</sequence>
<dbReference type="InterPro" id="IPR008920">
    <property type="entry name" value="TF_FadR/GntR_C"/>
</dbReference>
<proteinExistence type="predicted"/>
<evidence type="ECO:0000313" key="5">
    <source>
        <dbReference type="EMBL" id="MBY8917743.1"/>
    </source>
</evidence>
<evidence type="ECO:0000256" key="3">
    <source>
        <dbReference type="ARBA" id="ARBA00023163"/>
    </source>
</evidence>
<keyword evidence="3" id="KW-0804">Transcription</keyword>
<dbReference type="InterPro" id="IPR036388">
    <property type="entry name" value="WH-like_DNA-bd_sf"/>
</dbReference>
<protein>
    <submittedName>
        <fullName evidence="5">GntR family transcriptional regulator</fullName>
    </submittedName>
</protein>
<dbReference type="PANTHER" id="PTHR43537:SF20">
    <property type="entry name" value="HTH-TYPE TRANSCRIPTIONAL REPRESSOR GLAR"/>
    <property type="match status" value="1"/>
</dbReference>
<dbReference type="InterPro" id="IPR036390">
    <property type="entry name" value="WH_DNA-bd_sf"/>
</dbReference>
<dbReference type="PANTHER" id="PTHR43537">
    <property type="entry name" value="TRANSCRIPTIONAL REGULATOR, GNTR FAMILY"/>
    <property type="match status" value="1"/>
</dbReference>
<dbReference type="Pfam" id="PF07729">
    <property type="entry name" value="FCD"/>
    <property type="match status" value="1"/>
</dbReference>
<evidence type="ECO:0000313" key="6">
    <source>
        <dbReference type="Proteomes" id="UP000777661"/>
    </source>
</evidence>
<dbReference type="Gene3D" id="1.20.120.530">
    <property type="entry name" value="GntR ligand-binding domain-like"/>
    <property type="match status" value="1"/>
</dbReference>
<keyword evidence="6" id="KW-1185">Reference proteome</keyword>
<dbReference type="SMART" id="SM00345">
    <property type="entry name" value="HTH_GNTR"/>
    <property type="match status" value="1"/>
</dbReference>